<dbReference type="PANTHER" id="PTHR44085">
    <property type="entry name" value="SEPIAPTERIN REDUCTASE"/>
    <property type="match status" value="1"/>
</dbReference>
<comment type="subcellular location">
    <subcellularLocation>
        <location evidence="1">Cytoplasm</location>
    </subcellularLocation>
</comment>
<dbReference type="GO" id="GO:0006729">
    <property type="term" value="P:tetrahydrobiopterin biosynthetic process"/>
    <property type="evidence" value="ECO:0007669"/>
    <property type="project" value="TreeGrafter"/>
</dbReference>
<dbReference type="Proteomes" id="UP000580043">
    <property type="component" value="Unassembled WGS sequence"/>
</dbReference>
<proteinExistence type="predicted"/>
<dbReference type="Gene3D" id="3.40.50.720">
    <property type="entry name" value="NAD(P)-binding Rossmann-like Domain"/>
    <property type="match status" value="1"/>
</dbReference>
<dbReference type="InterPro" id="IPR036291">
    <property type="entry name" value="NAD(P)-bd_dom_sf"/>
</dbReference>
<comment type="caution">
    <text evidence="5">The sequence shown here is derived from an EMBL/GenBank/DDBJ whole genome shotgun (WGS) entry which is preliminary data.</text>
</comment>
<keyword evidence="4" id="KW-0560">Oxidoreductase</keyword>
<dbReference type="PRINTS" id="PR00081">
    <property type="entry name" value="GDHRDH"/>
</dbReference>
<evidence type="ECO:0000313" key="5">
    <source>
        <dbReference type="EMBL" id="NML27062.1"/>
    </source>
</evidence>
<evidence type="ECO:0000256" key="1">
    <source>
        <dbReference type="ARBA" id="ARBA00004496"/>
    </source>
</evidence>
<dbReference type="SUPFAM" id="SSF51735">
    <property type="entry name" value="NAD(P)-binding Rossmann-fold domains"/>
    <property type="match status" value="1"/>
</dbReference>
<keyword evidence="2" id="KW-0963">Cytoplasm</keyword>
<protein>
    <submittedName>
        <fullName evidence="5">SDR family oxidoreductase</fullName>
    </submittedName>
</protein>
<organism evidence="5 6">
    <name type="scientific">Zoogloea dura</name>
    <dbReference type="NCBI Taxonomy" id="2728840"/>
    <lineage>
        <taxon>Bacteria</taxon>
        <taxon>Pseudomonadati</taxon>
        <taxon>Pseudomonadota</taxon>
        <taxon>Betaproteobacteria</taxon>
        <taxon>Rhodocyclales</taxon>
        <taxon>Zoogloeaceae</taxon>
        <taxon>Zoogloea</taxon>
    </lineage>
</organism>
<dbReference type="GO" id="GO:0005737">
    <property type="term" value="C:cytoplasm"/>
    <property type="evidence" value="ECO:0007669"/>
    <property type="project" value="UniProtKB-SubCell"/>
</dbReference>
<dbReference type="Pfam" id="PF00106">
    <property type="entry name" value="adh_short"/>
    <property type="match status" value="1"/>
</dbReference>
<dbReference type="AlphaFoldDB" id="A0A848G7B7"/>
<sequence length="242" mass="25238">MKTLLTGHSRGLGDALARDLLGRGHHLLGLGRSGNAALAHDFPQHFSEQALDLSDLAALTRWLAGVQLRDFLADADQAVLINNAGMLQPVGPLGSQGDADIARALALNLGAPLILADAFVAATGHCTDRRIVHISSGAARNAYAGWSVYGATKAGLDQHARAVALEQLPGLRIASLAPGVVDTDMQAEVRASDAADFPQHARFAALKADGQLSTPASAARRLADHLLGERFGQSVDGDLRSL</sequence>
<dbReference type="EMBL" id="JABBGA010000012">
    <property type="protein sequence ID" value="NML27062.1"/>
    <property type="molecule type" value="Genomic_DNA"/>
</dbReference>
<accession>A0A848G7B7</accession>
<dbReference type="GO" id="GO:0004757">
    <property type="term" value="F:sepiapterin reductase (NADP+) activity"/>
    <property type="evidence" value="ECO:0007669"/>
    <property type="project" value="TreeGrafter"/>
</dbReference>
<keyword evidence="3" id="KW-0521">NADP</keyword>
<gene>
    <name evidence="5" type="ORF">HHL15_15010</name>
</gene>
<reference evidence="5 6" key="1">
    <citation type="submission" date="2020-04" db="EMBL/GenBank/DDBJ databases">
        <title>Zoogloea sp. G-4-1-14 isolated from soil.</title>
        <authorList>
            <person name="Dahal R.H."/>
        </authorList>
    </citation>
    <scope>NUCLEOTIDE SEQUENCE [LARGE SCALE GENOMIC DNA]</scope>
    <source>
        <strain evidence="5 6">G-4-1-14</strain>
    </source>
</reference>
<dbReference type="InterPro" id="IPR051721">
    <property type="entry name" value="Biopterin_syn/organic_redct"/>
</dbReference>
<dbReference type="PANTHER" id="PTHR44085:SF2">
    <property type="entry name" value="SEPIAPTERIN REDUCTASE"/>
    <property type="match status" value="1"/>
</dbReference>
<evidence type="ECO:0000256" key="3">
    <source>
        <dbReference type="ARBA" id="ARBA00022857"/>
    </source>
</evidence>
<evidence type="ECO:0000313" key="6">
    <source>
        <dbReference type="Proteomes" id="UP000580043"/>
    </source>
</evidence>
<name>A0A848G7B7_9RHOO</name>
<evidence type="ECO:0000256" key="4">
    <source>
        <dbReference type="ARBA" id="ARBA00023002"/>
    </source>
</evidence>
<dbReference type="NCBIfam" id="NF005436">
    <property type="entry name" value="PRK07023.1"/>
    <property type="match status" value="1"/>
</dbReference>
<dbReference type="InterPro" id="IPR002347">
    <property type="entry name" value="SDR_fam"/>
</dbReference>
<evidence type="ECO:0000256" key="2">
    <source>
        <dbReference type="ARBA" id="ARBA00022490"/>
    </source>
</evidence>
<keyword evidence="6" id="KW-1185">Reference proteome</keyword>